<proteinExistence type="predicted"/>
<dbReference type="InterPro" id="IPR034154">
    <property type="entry name" value="TOPRIM_DnaG/twinkle"/>
</dbReference>
<dbReference type="Pfam" id="PF23639">
    <property type="entry name" value="DUF7146"/>
    <property type="match status" value="1"/>
</dbReference>
<dbReference type="RefSeq" id="WP_128198123.1">
    <property type="nucleotide sequence ID" value="NZ_SACT01000002.1"/>
</dbReference>
<dbReference type="EMBL" id="SACT01000002">
    <property type="protein sequence ID" value="RVT52751.1"/>
    <property type="molecule type" value="Genomic_DNA"/>
</dbReference>
<accession>A0A3S2TNY8</accession>
<protein>
    <submittedName>
        <fullName evidence="3">Uncharacterized protein</fullName>
    </submittedName>
</protein>
<dbReference type="OrthoDB" id="8967890at2"/>
<dbReference type="Gene3D" id="3.40.1360.10">
    <property type="match status" value="1"/>
</dbReference>
<evidence type="ECO:0000259" key="1">
    <source>
        <dbReference type="Pfam" id="PF13362"/>
    </source>
</evidence>
<dbReference type="InterPro" id="IPR055570">
    <property type="entry name" value="DUF7146"/>
</dbReference>
<gene>
    <name evidence="3" type="ORF">ENE75_10090</name>
</gene>
<feature type="domain" description="Toprim" evidence="1">
    <location>
        <begin position="222"/>
        <end position="311"/>
    </location>
</feature>
<dbReference type="InterPro" id="IPR006171">
    <property type="entry name" value="TOPRIM_dom"/>
</dbReference>
<keyword evidence="4" id="KW-1185">Reference proteome</keyword>
<comment type="caution">
    <text evidence="3">The sequence shown here is derived from an EMBL/GenBank/DDBJ whole genome shotgun (WGS) entry which is preliminary data.</text>
</comment>
<evidence type="ECO:0000259" key="2">
    <source>
        <dbReference type="Pfam" id="PF23639"/>
    </source>
</evidence>
<dbReference type="Pfam" id="PF13362">
    <property type="entry name" value="Toprim_3"/>
    <property type="match status" value="1"/>
</dbReference>
<reference evidence="3 4" key="1">
    <citation type="submission" date="2019-01" db="EMBL/GenBank/DDBJ databases">
        <authorList>
            <person name="Chen W.-M."/>
        </authorList>
    </citation>
    <scope>NUCLEOTIDE SEQUENCE [LARGE SCALE GENOMIC DNA]</scope>
    <source>
        <strain evidence="3 4">ICH-3</strain>
    </source>
</reference>
<evidence type="ECO:0000313" key="4">
    <source>
        <dbReference type="Proteomes" id="UP000288178"/>
    </source>
</evidence>
<dbReference type="Proteomes" id="UP000288178">
    <property type="component" value="Unassembled WGS sequence"/>
</dbReference>
<name>A0A3S2TNY8_9BURK</name>
<feature type="domain" description="DUF7146" evidence="2">
    <location>
        <begin position="106"/>
        <end position="203"/>
    </location>
</feature>
<evidence type="ECO:0000313" key="3">
    <source>
        <dbReference type="EMBL" id="RVT52751.1"/>
    </source>
</evidence>
<dbReference type="AlphaFoldDB" id="A0A3S2TNY8"/>
<organism evidence="3 4">
    <name type="scientific">Rubrivivax albus</name>
    <dbReference type="NCBI Taxonomy" id="2499835"/>
    <lineage>
        <taxon>Bacteria</taxon>
        <taxon>Pseudomonadati</taxon>
        <taxon>Pseudomonadota</taxon>
        <taxon>Betaproteobacteria</taxon>
        <taxon>Burkholderiales</taxon>
        <taxon>Sphaerotilaceae</taxon>
        <taxon>Rubrivivax</taxon>
    </lineage>
</organism>
<dbReference type="CDD" id="cd01029">
    <property type="entry name" value="TOPRIM_primases"/>
    <property type="match status" value="1"/>
</dbReference>
<sequence length="321" mass="34432">MHDPAQAFKAAILATLGNAPEAIEPGKLHRFPTSDKRGDNAGWCKLFADCRGGVFGCYRAGMSETWRADRDRPMTRQQRAELARQIADATVERERQQRQQWAGNGRRIAKLQAELVPLVPGDPVTLYLKRRGFGGVWPLPASLRLHRALPYWTEEGEKLGTFPAMVAPLVTTGGRVVALHRTYLTADGRKADVPTVKKLTATAGPLAGAFIPLHAPQRGVIGMAEGIETALAAWLASGVPTVAAYSAGNLAAWQWPAGVQRVVIFADNDRAGREAADTLKARVLAAGLRCAVLTPTDDGADWCDVWAQRGAVTVAASEAAA</sequence>